<gene>
    <name evidence="1" type="ORF">FHS56_001624</name>
</gene>
<name>A0A846MRQ5_9BACT</name>
<dbReference type="AlphaFoldDB" id="A0A846MRQ5"/>
<proteinExistence type="predicted"/>
<accession>A0A846MRQ5</accession>
<keyword evidence="1" id="KW-0031">Aminopeptidase</keyword>
<keyword evidence="2" id="KW-1185">Reference proteome</keyword>
<evidence type="ECO:0000313" key="1">
    <source>
        <dbReference type="EMBL" id="NIK74111.1"/>
    </source>
</evidence>
<keyword evidence="1" id="KW-0645">Protease</keyword>
<keyword evidence="1" id="KW-0378">Hydrolase</keyword>
<dbReference type="GO" id="GO:0004177">
    <property type="term" value="F:aminopeptidase activity"/>
    <property type="evidence" value="ECO:0007669"/>
    <property type="project" value="UniProtKB-KW"/>
</dbReference>
<sequence>MKKWMKWLWRFMLLLALLLCMGALYYAPLLPYGWRQLKGQLHVLWHTVPLEEVWKNDTLSPAVRYRLHLIGEIKAFAETTLSLKPTDNYRTFYDTRGEPVLWVVTAAPPYALDYYYWYFPFLGQVSYKGHFERIYAEQDSARLSAEGYEVSIGEVAAWSTLGILSDPILSSMTERSEGELAELIIHELTHATVYLPDSVEFNENLASFVGQEGAKLFLQQRYGKHSFFYRDYERRLKDRLLYINFLLHEAARLDSLYRSERFRALPNAEKQRLKKHFYAELEKKLLELPLSASTRFRLRRLPPRLNNVELCDVLRYYSRQDTLRWIFQQEFHSSLPAMIQSFRK</sequence>
<dbReference type="EMBL" id="JAASRN010000002">
    <property type="protein sequence ID" value="NIK74111.1"/>
    <property type="molecule type" value="Genomic_DNA"/>
</dbReference>
<comment type="caution">
    <text evidence="1">The sequence shown here is derived from an EMBL/GenBank/DDBJ whole genome shotgun (WGS) entry which is preliminary data.</text>
</comment>
<organism evidence="1 2">
    <name type="scientific">Thermonema lapsum</name>
    <dbReference type="NCBI Taxonomy" id="28195"/>
    <lineage>
        <taxon>Bacteria</taxon>
        <taxon>Pseudomonadati</taxon>
        <taxon>Bacteroidota</taxon>
        <taxon>Cytophagia</taxon>
        <taxon>Cytophagales</taxon>
        <taxon>Thermonemataceae</taxon>
        <taxon>Thermonema</taxon>
    </lineage>
</organism>
<protein>
    <submittedName>
        <fullName evidence="1">Putative aminopeptidase</fullName>
    </submittedName>
</protein>
<dbReference type="Proteomes" id="UP000537126">
    <property type="component" value="Unassembled WGS sequence"/>
</dbReference>
<dbReference type="Pfam" id="PF10023">
    <property type="entry name" value="Aminopep"/>
    <property type="match status" value="1"/>
</dbReference>
<dbReference type="InterPro" id="IPR014553">
    <property type="entry name" value="Aminopept"/>
</dbReference>
<evidence type="ECO:0000313" key="2">
    <source>
        <dbReference type="Proteomes" id="UP000537126"/>
    </source>
</evidence>
<reference evidence="1 2" key="1">
    <citation type="submission" date="2020-03" db="EMBL/GenBank/DDBJ databases">
        <title>Genomic Encyclopedia of Type Strains, Phase IV (KMG-IV): sequencing the most valuable type-strain genomes for metagenomic binning, comparative biology and taxonomic classification.</title>
        <authorList>
            <person name="Goeker M."/>
        </authorList>
    </citation>
    <scope>NUCLEOTIDE SEQUENCE [LARGE SCALE GENOMIC DNA]</scope>
    <source>
        <strain evidence="1 2">DSM 5718</strain>
    </source>
</reference>